<dbReference type="GO" id="GO:0004673">
    <property type="term" value="F:protein histidine kinase activity"/>
    <property type="evidence" value="ECO:0007669"/>
    <property type="project" value="UniProtKB-EC"/>
</dbReference>
<dbReference type="InterPro" id="IPR050640">
    <property type="entry name" value="Bact_2-comp_sensor_kinase"/>
</dbReference>
<dbReference type="Pfam" id="PF06580">
    <property type="entry name" value="His_kinase"/>
    <property type="match status" value="1"/>
</dbReference>
<dbReference type="Proteomes" id="UP001597441">
    <property type="component" value="Unassembled WGS sequence"/>
</dbReference>
<gene>
    <name evidence="4" type="ORF">ACFSQS_08610</name>
</gene>
<evidence type="ECO:0000313" key="4">
    <source>
        <dbReference type="EMBL" id="MFD2535160.1"/>
    </source>
</evidence>
<dbReference type="RefSeq" id="WP_388017099.1">
    <property type="nucleotide sequence ID" value="NZ_JBHUDT010000002.1"/>
</dbReference>
<reference evidence="5" key="1">
    <citation type="journal article" date="2019" name="Int. J. Syst. Evol. Microbiol.">
        <title>The Global Catalogue of Microorganisms (GCM) 10K type strain sequencing project: providing services to taxonomists for standard genome sequencing and annotation.</title>
        <authorList>
            <consortium name="The Broad Institute Genomics Platform"/>
            <consortium name="The Broad Institute Genome Sequencing Center for Infectious Disease"/>
            <person name="Wu L."/>
            <person name="Ma J."/>
        </authorList>
    </citation>
    <scope>NUCLEOTIDE SEQUENCE [LARGE SCALE GENOMIC DNA]</scope>
    <source>
        <strain evidence="5">KCTC 42903</strain>
    </source>
</reference>
<dbReference type="PANTHER" id="PTHR34220:SF7">
    <property type="entry name" value="SENSOR HISTIDINE KINASE YPDA"/>
    <property type="match status" value="1"/>
</dbReference>
<feature type="transmembrane region" description="Helical" evidence="2">
    <location>
        <begin position="40"/>
        <end position="61"/>
    </location>
</feature>
<dbReference type="EMBL" id="JBHULK010000002">
    <property type="protein sequence ID" value="MFD2535160.1"/>
    <property type="molecule type" value="Genomic_DNA"/>
</dbReference>
<feature type="transmembrane region" description="Helical" evidence="2">
    <location>
        <begin position="132"/>
        <end position="153"/>
    </location>
</feature>
<evidence type="ECO:0000313" key="5">
    <source>
        <dbReference type="Proteomes" id="UP001597441"/>
    </source>
</evidence>
<feature type="coiled-coil region" evidence="1">
    <location>
        <begin position="154"/>
        <end position="183"/>
    </location>
</feature>
<evidence type="ECO:0000256" key="1">
    <source>
        <dbReference type="SAM" id="Coils"/>
    </source>
</evidence>
<keyword evidence="4" id="KW-0808">Transferase</keyword>
<dbReference type="PANTHER" id="PTHR34220">
    <property type="entry name" value="SENSOR HISTIDINE KINASE YPDA"/>
    <property type="match status" value="1"/>
</dbReference>
<keyword evidence="4" id="KW-0418">Kinase</keyword>
<comment type="caution">
    <text evidence="4">The sequence shown here is derived from an EMBL/GenBank/DDBJ whole genome shotgun (WGS) entry which is preliminary data.</text>
</comment>
<keyword evidence="2" id="KW-0472">Membrane</keyword>
<feature type="transmembrane region" description="Helical" evidence="2">
    <location>
        <begin position="7"/>
        <end position="28"/>
    </location>
</feature>
<keyword evidence="2" id="KW-0812">Transmembrane</keyword>
<organism evidence="4 5">
    <name type="scientific">Gelatiniphilus marinus</name>
    <dbReference type="NCBI Taxonomy" id="1759464"/>
    <lineage>
        <taxon>Bacteria</taxon>
        <taxon>Pseudomonadati</taxon>
        <taxon>Bacteroidota</taxon>
        <taxon>Flavobacteriia</taxon>
        <taxon>Flavobacteriales</taxon>
        <taxon>Flavobacteriaceae</taxon>
        <taxon>Gelatiniphilus</taxon>
    </lineage>
</organism>
<keyword evidence="1" id="KW-0175">Coiled coil</keyword>
<keyword evidence="2" id="KW-1133">Transmembrane helix</keyword>
<keyword evidence="5" id="KW-1185">Reference proteome</keyword>
<proteinExistence type="predicted"/>
<evidence type="ECO:0000259" key="3">
    <source>
        <dbReference type="Pfam" id="PF06580"/>
    </source>
</evidence>
<dbReference type="InterPro" id="IPR010559">
    <property type="entry name" value="Sig_transdc_His_kin_internal"/>
</dbReference>
<name>A0ABW5JSR0_9FLAO</name>
<dbReference type="EC" id="2.7.13.3" evidence="4"/>
<sequence>MTKSLKILLHLIIWILIIVICNASNWVWQGFKVEEGTMLIPSIYGSFFNAIIVYFNALYLYPKKRKSIGLYGVLAIITILIISFSESFIDYYYSQSIGLLDFHFEEIRKDLSNEDLNFNLEIGLPFLTIMNFAFNNVLVHVLFWILSFAYILPIQNSKNRFFREQLEREKLQAEVNFLKAQINPHSLFNGINSIYHLIDKDKEKAKDVLVRFSELLRYQVYECSSERISLTRELLFLENYFNLEKIRKEDNVIIEFNYNLHEAEGLEIAPILFIPFIENAFKYVSNFQHKKDNYIKCDINVVDSILKFTIANSIDNLPEEYINLKNSGIGLKNTKERLKLIYPEHHKLEIKKEKNVFSIQLTIDLNE</sequence>
<evidence type="ECO:0000256" key="2">
    <source>
        <dbReference type="SAM" id="Phobius"/>
    </source>
</evidence>
<protein>
    <submittedName>
        <fullName evidence="4">Sensor histidine kinase</fullName>
        <ecNumber evidence="4">2.7.13.3</ecNumber>
    </submittedName>
</protein>
<feature type="transmembrane region" description="Helical" evidence="2">
    <location>
        <begin position="68"/>
        <end position="89"/>
    </location>
</feature>
<accession>A0ABW5JSR0</accession>
<feature type="domain" description="Signal transduction histidine kinase internal region" evidence="3">
    <location>
        <begin position="173"/>
        <end position="251"/>
    </location>
</feature>